<keyword evidence="2" id="KW-0276">Fatty acid metabolism</keyword>
<dbReference type="GO" id="GO:0006633">
    <property type="term" value="P:fatty acid biosynthetic process"/>
    <property type="evidence" value="ECO:0007669"/>
    <property type="project" value="UniProtKB-KW"/>
</dbReference>
<accession>A0A8B9XMY4</accession>
<dbReference type="GO" id="GO:0016717">
    <property type="term" value="F:oxidoreductase activity, acting on paired donors, with oxidation of a pair of donors resulting in the reduction of molecular oxygen to two molecules of water"/>
    <property type="evidence" value="ECO:0007669"/>
    <property type="project" value="TreeGrafter"/>
</dbReference>
<dbReference type="InterPro" id="IPR012171">
    <property type="entry name" value="Fatty_acid_desaturase"/>
</dbReference>
<dbReference type="Proteomes" id="UP000694520">
    <property type="component" value="Chromosome 19"/>
</dbReference>
<dbReference type="GO" id="GO:0016020">
    <property type="term" value="C:membrane"/>
    <property type="evidence" value="ECO:0007669"/>
    <property type="project" value="TreeGrafter"/>
</dbReference>
<dbReference type="PANTHER" id="PTHR19353">
    <property type="entry name" value="FATTY ACID DESATURASE 2"/>
    <property type="match status" value="1"/>
</dbReference>
<evidence type="ECO:0000256" key="2">
    <source>
        <dbReference type="ARBA" id="ARBA00022832"/>
    </source>
</evidence>
<proteinExistence type="predicted"/>
<name>A0A8B9XMY4_BOSMU</name>
<dbReference type="Ensembl" id="ENSBGRT00000028056.1">
    <property type="protein sequence ID" value="ENSBGRP00000024328.1"/>
    <property type="gene ID" value="ENSBGRG00000015295.1"/>
</dbReference>
<evidence type="ECO:0000259" key="5">
    <source>
        <dbReference type="Pfam" id="PF00487"/>
    </source>
</evidence>
<reference evidence="6" key="2">
    <citation type="submission" date="2025-08" db="UniProtKB">
        <authorList>
            <consortium name="Ensembl"/>
        </authorList>
    </citation>
    <scope>IDENTIFICATION</scope>
</reference>
<dbReference type="PANTHER" id="PTHR19353:SF13">
    <property type="entry name" value="FATTY ACID DESATURASE 6"/>
    <property type="match status" value="1"/>
</dbReference>
<keyword evidence="1" id="KW-0444">Lipid biosynthesis</keyword>
<reference evidence="6" key="1">
    <citation type="submission" date="2019-05" db="EMBL/GenBank/DDBJ databases">
        <authorList>
            <person name="Zhang S."/>
            <person name="Liu J."/>
        </authorList>
    </citation>
    <scope>NUCLEOTIDE SEQUENCE [LARGE SCALE GENOMIC DNA]</scope>
</reference>
<sequence length="400" mass="43969">DGLGRGRVLHRAPGEGARGVFPGPRLAWTPPPCPVATAPLAGAQNQDSRPLLGESVALCLVSELSERANPSHSGLRGTCHTTIRGSPQGWALFGPGFQGCRLGHLGLDLQEPEKDPPPLPLFLPPPPPPAGFLCLRSDSPLVFALGITILGVCHYTLTVKGSHLATHGALTESRGWSKVWTLFFVEVCTSFTAEYAKYGHVKMHHGYTNVLGLGDSSTWRLPCLNRYVYMFLAPLLIPIITPLVAVERLREVELRTALRTLGLISLGLYSQYWLLLNVSGFQSPSSALACMLITRSLLAHPYLHVNIFQHIGLPMFSPDKKPRRIHMMSLGVLNLPRLPVLDWAFGHSLISCHVEHHLFPRLSDNMCLKVKPVVSQFLHEKQLPYNEDSYLARPAVSPTL</sequence>
<keyword evidence="4" id="KW-0275">Fatty acid biosynthesis</keyword>
<evidence type="ECO:0000313" key="6">
    <source>
        <dbReference type="Ensembl" id="ENSBGRP00000024328.1"/>
    </source>
</evidence>
<organism evidence="6 7">
    <name type="scientific">Bos mutus grunniens</name>
    <name type="common">Wild yak</name>
    <name type="synonym">Bos grunniens</name>
    <dbReference type="NCBI Taxonomy" id="30521"/>
    <lineage>
        <taxon>Eukaryota</taxon>
        <taxon>Metazoa</taxon>
        <taxon>Chordata</taxon>
        <taxon>Craniata</taxon>
        <taxon>Vertebrata</taxon>
        <taxon>Euteleostomi</taxon>
        <taxon>Mammalia</taxon>
        <taxon>Eutheria</taxon>
        <taxon>Laurasiatheria</taxon>
        <taxon>Artiodactyla</taxon>
        <taxon>Ruminantia</taxon>
        <taxon>Pecora</taxon>
        <taxon>Bovidae</taxon>
        <taxon>Bovinae</taxon>
        <taxon>Bos</taxon>
    </lineage>
</organism>
<reference evidence="6" key="3">
    <citation type="submission" date="2025-09" db="UniProtKB">
        <authorList>
            <consortium name="Ensembl"/>
        </authorList>
    </citation>
    <scope>IDENTIFICATION</scope>
</reference>
<dbReference type="Pfam" id="PF00487">
    <property type="entry name" value="FA_desaturase"/>
    <property type="match status" value="1"/>
</dbReference>
<dbReference type="GeneTree" id="ENSGT00950000182990"/>
<feature type="domain" description="Fatty acid desaturase" evidence="5">
    <location>
        <begin position="140"/>
        <end position="387"/>
    </location>
</feature>
<dbReference type="AlphaFoldDB" id="A0A8B9XMY4"/>
<evidence type="ECO:0000256" key="3">
    <source>
        <dbReference type="ARBA" id="ARBA00023098"/>
    </source>
</evidence>
<evidence type="ECO:0000256" key="1">
    <source>
        <dbReference type="ARBA" id="ARBA00022516"/>
    </source>
</evidence>
<protein>
    <submittedName>
        <fullName evidence="6">Fatty acid desaturase 6</fullName>
    </submittedName>
</protein>
<dbReference type="InterPro" id="IPR005804">
    <property type="entry name" value="FA_desaturase_dom"/>
</dbReference>
<evidence type="ECO:0000313" key="7">
    <source>
        <dbReference type="Proteomes" id="UP000694520"/>
    </source>
</evidence>
<keyword evidence="7" id="KW-1185">Reference proteome</keyword>
<gene>
    <name evidence="6" type="primary">FADS6</name>
</gene>
<evidence type="ECO:0000256" key="4">
    <source>
        <dbReference type="ARBA" id="ARBA00023160"/>
    </source>
</evidence>
<keyword evidence="3" id="KW-0443">Lipid metabolism</keyword>